<dbReference type="PANTHER" id="PTHR11005">
    <property type="entry name" value="LYSOSOMAL ACID LIPASE-RELATED"/>
    <property type="match status" value="1"/>
</dbReference>
<sequence>MPPFHHHINTETSDCSKHHHSHHSFPITTTKEIEASTTFINTTITLLSQQCLRRYCHPSYAGRHHNHEPAEGLVLLERYPANTCYVWLAALLLTMVAPGGGDQPTTAHYYTQPAVKVEHPHARLTTAVDVESGLSSRVPKHVIPQPHITRASFRWTVLRLLVRSLALPPVLLAMLWTLLDHFGAFRLLPPSFLEQFRQYPVALLAPVSCAALFSSAVSVSVSVGVSPELIKVHGYPVEVHEVITDDGFIIEIHRIPHGRRHPTATHSHTYRSHIPHALYRPSLHVSQGYLNAGRAQSHLSNHVDEGVTRVTNGSHDAYRWSRSRDPKVVLLFPGVFSSSADFVLNEPDQALGFILADGGYDVWLGNYRGNFYARRHTHLTTSDPEFWDHTWNELARYDLPAMLRHVRAVSGAQRVSYIGFSLGTSVFFAMFSYHPEISSWVPAKPPNTSSSSLKHSSLINFSFTPRISAPFAALLPKVRSMVALAPVAYIYHMPVPLGLISPFAGLIERVLERADLLELFPLMPERSAPLKAALCGPTSLTQPLCILNIHFQNGFNQVYLDKEYLPVLLAHYPAGAGYKVFMHLLQLHASRKFRAYDYGPERNYREYGQTSPPDFSLAKVQVPVALFWSENDALASPLVRFGKVSVGAGGVSDYCLTLTLKKPYKVTLTASLPPYLPSLRIFGANINQPTFLSFSPSQDVAQTASELPQVALNRRINLDYNHLDFMWAEDAGERVYRPALAFLDAFY</sequence>
<dbReference type="SUPFAM" id="SSF53474">
    <property type="entry name" value="alpha/beta-Hydrolases"/>
    <property type="match status" value="1"/>
</dbReference>
<gene>
    <name evidence="6" type="ORF">O3P69_003888</name>
</gene>
<evidence type="ECO:0000259" key="5">
    <source>
        <dbReference type="Pfam" id="PF04083"/>
    </source>
</evidence>
<dbReference type="InterPro" id="IPR029058">
    <property type="entry name" value="AB_hydrolase_fold"/>
</dbReference>
<protein>
    <submittedName>
        <fullName evidence="6">Uncharacterized protein</fullName>
    </submittedName>
</protein>
<keyword evidence="7" id="KW-1185">Reference proteome</keyword>
<keyword evidence="2" id="KW-0443">Lipid metabolism</keyword>
<dbReference type="AlphaFoldDB" id="A0AAW0UDS4"/>
<dbReference type="InterPro" id="IPR006693">
    <property type="entry name" value="AB_hydrolase_lipase"/>
</dbReference>
<feature type="domain" description="AB hydrolase-1" evidence="4">
    <location>
        <begin position="328"/>
        <end position="437"/>
    </location>
</feature>
<keyword evidence="1" id="KW-0442">Lipid degradation</keyword>
<organism evidence="6 7">
    <name type="scientific">Scylla paramamosain</name>
    <name type="common">Mud crab</name>
    <dbReference type="NCBI Taxonomy" id="85552"/>
    <lineage>
        <taxon>Eukaryota</taxon>
        <taxon>Metazoa</taxon>
        <taxon>Ecdysozoa</taxon>
        <taxon>Arthropoda</taxon>
        <taxon>Crustacea</taxon>
        <taxon>Multicrustacea</taxon>
        <taxon>Malacostraca</taxon>
        <taxon>Eumalacostraca</taxon>
        <taxon>Eucarida</taxon>
        <taxon>Decapoda</taxon>
        <taxon>Pleocyemata</taxon>
        <taxon>Brachyura</taxon>
        <taxon>Eubrachyura</taxon>
        <taxon>Portunoidea</taxon>
        <taxon>Portunidae</taxon>
        <taxon>Portuninae</taxon>
        <taxon>Scylla</taxon>
    </lineage>
</organism>
<feature type="domain" description="Partial AB-hydrolase lipase" evidence="5">
    <location>
        <begin position="228"/>
        <end position="264"/>
    </location>
</feature>
<evidence type="ECO:0000259" key="4">
    <source>
        <dbReference type="Pfam" id="PF00561"/>
    </source>
</evidence>
<evidence type="ECO:0000256" key="3">
    <source>
        <dbReference type="SAM" id="MobiDB-lite"/>
    </source>
</evidence>
<name>A0AAW0UDS4_SCYPA</name>
<evidence type="ECO:0000256" key="2">
    <source>
        <dbReference type="ARBA" id="ARBA00023098"/>
    </source>
</evidence>
<dbReference type="Proteomes" id="UP001487740">
    <property type="component" value="Unassembled WGS sequence"/>
</dbReference>
<dbReference type="EMBL" id="JARAKH010000012">
    <property type="protein sequence ID" value="KAK8398277.1"/>
    <property type="molecule type" value="Genomic_DNA"/>
</dbReference>
<dbReference type="Pfam" id="PF04083">
    <property type="entry name" value="Abhydro_lipase"/>
    <property type="match status" value="1"/>
</dbReference>
<dbReference type="InterPro" id="IPR000073">
    <property type="entry name" value="AB_hydrolase_1"/>
</dbReference>
<feature type="region of interest" description="Disordered" evidence="3">
    <location>
        <begin position="1"/>
        <end position="21"/>
    </location>
</feature>
<dbReference type="Gene3D" id="3.40.50.1820">
    <property type="entry name" value="alpha/beta hydrolase"/>
    <property type="match status" value="1"/>
</dbReference>
<proteinExistence type="predicted"/>
<evidence type="ECO:0000313" key="6">
    <source>
        <dbReference type="EMBL" id="KAK8398277.1"/>
    </source>
</evidence>
<reference evidence="6 7" key="1">
    <citation type="submission" date="2023-03" db="EMBL/GenBank/DDBJ databases">
        <title>High-quality genome of Scylla paramamosain provides insights in environmental adaptation.</title>
        <authorList>
            <person name="Zhang L."/>
        </authorList>
    </citation>
    <scope>NUCLEOTIDE SEQUENCE [LARGE SCALE GENOMIC DNA]</scope>
    <source>
        <strain evidence="6">LZ_2023a</strain>
        <tissue evidence="6">Muscle</tissue>
    </source>
</reference>
<dbReference type="Pfam" id="PF00561">
    <property type="entry name" value="Abhydrolase_1"/>
    <property type="match status" value="1"/>
</dbReference>
<evidence type="ECO:0000313" key="7">
    <source>
        <dbReference type="Proteomes" id="UP001487740"/>
    </source>
</evidence>
<dbReference type="GO" id="GO:0016042">
    <property type="term" value="P:lipid catabolic process"/>
    <property type="evidence" value="ECO:0007669"/>
    <property type="project" value="UniProtKB-KW"/>
</dbReference>
<comment type="caution">
    <text evidence="6">The sequence shown here is derived from an EMBL/GenBank/DDBJ whole genome shotgun (WGS) entry which is preliminary data.</text>
</comment>
<accession>A0AAW0UDS4</accession>
<evidence type="ECO:0000256" key="1">
    <source>
        <dbReference type="ARBA" id="ARBA00022963"/>
    </source>
</evidence>